<dbReference type="EMBL" id="JAHRIO010032398">
    <property type="protein sequence ID" value="MEQ2169225.1"/>
    <property type="molecule type" value="Genomic_DNA"/>
</dbReference>
<organism evidence="1 2">
    <name type="scientific">Goodea atripinnis</name>
    <dbReference type="NCBI Taxonomy" id="208336"/>
    <lineage>
        <taxon>Eukaryota</taxon>
        <taxon>Metazoa</taxon>
        <taxon>Chordata</taxon>
        <taxon>Craniata</taxon>
        <taxon>Vertebrata</taxon>
        <taxon>Euteleostomi</taxon>
        <taxon>Actinopterygii</taxon>
        <taxon>Neopterygii</taxon>
        <taxon>Teleostei</taxon>
        <taxon>Neoteleostei</taxon>
        <taxon>Acanthomorphata</taxon>
        <taxon>Ovalentaria</taxon>
        <taxon>Atherinomorphae</taxon>
        <taxon>Cyprinodontiformes</taxon>
        <taxon>Goodeidae</taxon>
        <taxon>Goodea</taxon>
    </lineage>
</organism>
<dbReference type="Proteomes" id="UP001476798">
    <property type="component" value="Unassembled WGS sequence"/>
</dbReference>
<gene>
    <name evidence="1" type="ORF">GOODEAATRI_022977</name>
</gene>
<keyword evidence="2" id="KW-1185">Reference proteome</keyword>
<evidence type="ECO:0000313" key="1">
    <source>
        <dbReference type="EMBL" id="MEQ2169225.1"/>
    </source>
</evidence>
<reference evidence="1 2" key="1">
    <citation type="submission" date="2021-06" db="EMBL/GenBank/DDBJ databases">
        <authorList>
            <person name="Palmer J.M."/>
        </authorList>
    </citation>
    <scope>NUCLEOTIDE SEQUENCE [LARGE SCALE GENOMIC DNA]</scope>
    <source>
        <strain evidence="1 2">GA_2019</strain>
        <tissue evidence="1">Muscle</tissue>
    </source>
</reference>
<protein>
    <submittedName>
        <fullName evidence="1">Uncharacterized protein</fullName>
    </submittedName>
</protein>
<evidence type="ECO:0000313" key="2">
    <source>
        <dbReference type="Proteomes" id="UP001476798"/>
    </source>
</evidence>
<accession>A0ABV0NCW1</accession>
<proteinExistence type="predicted"/>
<sequence>MLLRNETLAASGLHKNTCQIFALLEKKFQKAKYFCVLFSVSSVPGLQSSSYLLYIVGNHMLIRICFIRRGEDVWSAAAPRLEPVTPTPVYGPAFPPLKRPLFQCVSKG</sequence>
<name>A0ABV0NCW1_9TELE</name>
<comment type="caution">
    <text evidence="1">The sequence shown here is derived from an EMBL/GenBank/DDBJ whole genome shotgun (WGS) entry which is preliminary data.</text>
</comment>